<evidence type="ECO:0000259" key="2">
    <source>
        <dbReference type="PROSITE" id="PS51048"/>
    </source>
</evidence>
<dbReference type="InterPro" id="IPR044563">
    <property type="entry name" value="Sgt1-like"/>
</dbReference>
<dbReference type="PROSITE" id="PS51048">
    <property type="entry name" value="SGS"/>
    <property type="match status" value="1"/>
</dbReference>
<proteinExistence type="predicted"/>
<dbReference type="CDD" id="cd06463">
    <property type="entry name" value="p23_like"/>
    <property type="match status" value="1"/>
</dbReference>
<evidence type="ECO:0000313" key="5">
    <source>
        <dbReference type="Proteomes" id="UP001472866"/>
    </source>
</evidence>
<dbReference type="Proteomes" id="UP001472866">
    <property type="component" value="Chromosome 14"/>
</dbReference>
<protein>
    <submittedName>
        <fullName evidence="4">Protein SGT1</fullName>
    </submittedName>
</protein>
<evidence type="ECO:0000259" key="3">
    <source>
        <dbReference type="PROSITE" id="PS51203"/>
    </source>
</evidence>
<feature type="compositionally biased region" description="Low complexity" evidence="1">
    <location>
        <begin position="113"/>
        <end position="127"/>
    </location>
</feature>
<dbReference type="Pfam" id="PF05002">
    <property type="entry name" value="SGS"/>
    <property type="match status" value="1"/>
</dbReference>
<feature type="domain" description="SGS" evidence="2">
    <location>
        <begin position="129"/>
        <end position="220"/>
    </location>
</feature>
<feature type="region of interest" description="Disordered" evidence="1">
    <location>
        <begin position="94"/>
        <end position="139"/>
    </location>
</feature>
<dbReference type="InterPro" id="IPR008978">
    <property type="entry name" value="HSP20-like_chaperone"/>
</dbReference>
<organism evidence="4 5">
    <name type="scientific">Chloropicon roscoffensis</name>
    <dbReference type="NCBI Taxonomy" id="1461544"/>
    <lineage>
        <taxon>Eukaryota</taxon>
        <taxon>Viridiplantae</taxon>
        <taxon>Chlorophyta</taxon>
        <taxon>Chloropicophyceae</taxon>
        <taxon>Chloropicales</taxon>
        <taxon>Chloropicaceae</taxon>
        <taxon>Chloropicon</taxon>
    </lineage>
</organism>
<dbReference type="PANTHER" id="PTHR45862">
    <property type="entry name" value="PROTEIN SGT1 HOMOLOG"/>
    <property type="match status" value="1"/>
</dbReference>
<gene>
    <name evidence="4" type="ORF">HKI87_14g77560</name>
</gene>
<name>A0AAX4PJ95_9CHLO</name>
<dbReference type="Pfam" id="PF04969">
    <property type="entry name" value="CS"/>
    <property type="match status" value="1"/>
</dbReference>
<feature type="region of interest" description="Disordered" evidence="1">
    <location>
        <begin position="196"/>
        <end position="220"/>
    </location>
</feature>
<feature type="domain" description="CS" evidence="3">
    <location>
        <begin position="6"/>
        <end position="100"/>
    </location>
</feature>
<dbReference type="Gene3D" id="2.60.40.790">
    <property type="match status" value="1"/>
</dbReference>
<dbReference type="AlphaFoldDB" id="A0AAX4PJ95"/>
<evidence type="ECO:0000256" key="1">
    <source>
        <dbReference type="SAM" id="MobiDB-lite"/>
    </source>
</evidence>
<reference evidence="4 5" key="1">
    <citation type="submission" date="2024-03" db="EMBL/GenBank/DDBJ databases">
        <title>Complete genome sequence of the green alga Chloropicon roscoffensis RCC1871.</title>
        <authorList>
            <person name="Lemieux C."/>
            <person name="Pombert J.-F."/>
            <person name="Otis C."/>
            <person name="Turmel M."/>
        </authorList>
    </citation>
    <scope>NUCLEOTIDE SEQUENCE [LARGE SCALE GENOMIC DNA]</scope>
    <source>
        <strain evidence="4 5">RCC1871</strain>
    </source>
</reference>
<keyword evidence="5" id="KW-1185">Reference proteome</keyword>
<dbReference type="EMBL" id="CP151514">
    <property type="protein sequence ID" value="WZN66191.1"/>
    <property type="molecule type" value="Genomic_DNA"/>
</dbReference>
<sequence>MGSNEAGRYRYQWYQSYDWISVEVFVKGTKEKPEDAVVTKFEAKRFILRVEDGHEDGPYELNVALADEIVAGESKVERLSTKVELRLRKREAGRQWPGLEQGGDKVSATRTMADSSQPAAAANASDQETVKGKKKSPKDWAALDAELDELEKDEKPEGEAALQALFKDIYGKADPDTQRAMMKSFQESNGTVLSTNWSEVGSKKVEVQPPDGMEAKKYEH</sequence>
<accession>A0AAX4PJ95</accession>
<dbReference type="GO" id="GO:0051087">
    <property type="term" value="F:protein-folding chaperone binding"/>
    <property type="evidence" value="ECO:0007669"/>
    <property type="project" value="InterPro"/>
</dbReference>
<dbReference type="SUPFAM" id="SSF49764">
    <property type="entry name" value="HSP20-like chaperones"/>
    <property type="match status" value="1"/>
</dbReference>
<dbReference type="PROSITE" id="PS51203">
    <property type="entry name" value="CS"/>
    <property type="match status" value="1"/>
</dbReference>
<dbReference type="InterPro" id="IPR007052">
    <property type="entry name" value="CS_dom"/>
</dbReference>
<dbReference type="InterPro" id="IPR007699">
    <property type="entry name" value="SGS_dom"/>
</dbReference>
<evidence type="ECO:0000313" key="4">
    <source>
        <dbReference type="EMBL" id="WZN66191.1"/>
    </source>
</evidence>